<comment type="similarity">
    <text evidence="2 7">Belongs to the thioredoxin family. DsbC subfamily.</text>
</comment>
<keyword evidence="5" id="KW-1015">Disulfide bond</keyword>
<proteinExistence type="inferred from homology"/>
<dbReference type="RefSeq" id="WP_029913409.1">
    <property type="nucleotide sequence ID" value="NZ_JMIU01000002.1"/>
</dbReference>
<dbReference type="AlphaFoldDB" id="A0A066ZMM0"/>
<feature type="signal peptide" evidence="7">
    <location>
        <begin position="1"/>
        <end position="19"/>
    </location>
</feature>
<sequence>MKKLLLALTIGLISTATLAGDKISLKESLQKKFPATPITSATFVKGIPGLVELVVAKNRILYTNESGDKIIVGHIYDPRTNVDLTQTRINDLTRVDFSKLPFKDSFTVTKGKGTREFAVFTDPECPFCHKLDNELQKLTDYKMHVFMFPLSIHPGSKALSKQIWCSNNKGKAFESWMEKGTKPSSGKCDASAIDRNVKFGMVNGISGTPAIIGKNGIVNSGWLPAKRLDSFLNQTSAPKLSKKK</sequence>
<gene>
    <name evidence="10" type="ORF">EI16_12590</name>
</gene>
<dbReference type="InterPro" id="IPR051470">
    <property type="entry name" value="Thiol:disulfide_interchange"/>
</dbReference>
<keyword evidence="3 7" id="KW-0732">Signal</keyword>
<keyword evidence="6 7" id="KW-0676">Redox-active center</keyword>
<dbReference type="EMBL" id="JMIU01000002">
    <property type="protein sequence ID" value="KDN94727.1"/>
    <property type="molecule type" value="Genomic_DNA"/>
</dbReference>
<dbReference type="CDD" id="cd03020">
    <property type="entry name" value="DsbA_DsbC_DsbG"/>
    <property type="match status" value="1"/>
</dbReference>
<dbReference type="Pfam" id="PF10411">
    <property type="entry name" value="DsbC_N"/>
    <property type="match status" value="1"/>
</dbReference>
<name>A0A066ZMM0_HYDMR</name>
<evidence type="ECO:0000256" key="6">
    <source>
        <dbReference type="ARBA" id="ARBA00023284"/>
    </source>
</evidence>
<organism evidence="10 11">
    <name type="scientific">Hydrogenovibrio marinus</name>
    <dbReference type="NCBI Taxonomy" id="28885"/>
    <lineage>
        <taxon>Bacteria</taxon>
        <taxon>Pseudomonadati</taxon>
        <taxon>Pseudomonadota</taxon>
        <taxon>Gammaproteobacteria</taxon>
        <taxon>Thiotrichales</taxon>
        <taxon>Piscirickettsiaceae</taxon>
        <taxon>Hydrogenovibrio</taxon>
    </lineage>
</organism>
<evidence type="ECO:0000256" key="5">
    <source>
        <dbReference type="ARBA" id="ARBA00023157"/>
    </source>
</evidence>
<dbReference type="SUPFAM" id="SSF54423">
    <property type="entry name" value="DsbC/DsbG N-terminal domain-like"/>
    <property type="match status" value="1"/>
</dbReference>
<dbReference type="PANTHER" id="PTHR35272:SF3">
    <property type="entry name" value="THIOL:DISULFIDE INTERCHANGE PROTEIN DSBC"/>
    <property type="match status" value="1"/>
</dbReference>
<accession>A0A066ZMM0</accession>
<reference evidence="10 11" key="1">
    <citation type="submission" date="2014-04" db="EMBL/GenBank/DDBJ databases">
        <title>Draft genome sequence of Hydrogenovibrio marinus MH-110, a model organism for aerobic H2 metabolism.</title>
        <authorList>
            <person name="Cha H.J."/>
            <person name="Jo B.H."/>
            <person name="Hwang B.H."/>
        </authorList>
    </citation>
    <scope>NUCLEOTIDE SEQUENCE [LARGE SCALE GENOMIC DNA]</scope>
    <source>
        <strain evidence="10 11">MH-110</strain>
    </source>
</reference>
<comment type="subcellular location">
    <subcellularLocation>
        <location evidence="1 7">Periplasm</location>
    </subcellularLocation>
</comment>
<dbReference type="Pfam" id="PF13098">
    <property type="entry name" value="Thioredoxin_2"/>
    <property type="match status" value="1"/>
</dbReference>
<dbReference type="GO" id="GO:0042597">
    <property type="term" value="C:periplasmic space"/>
    <property type="evidence" value="ECO:0007669"/>
    <property type="project" value="UniProtKB-SubCell"/>
</dbReference>
<dbReference type="Gene3D" id="3.10.450.70">
    <property type="entry name" value="Disulphide bond isomerase, DsbC/G, N-terminal"/>
    <property type="match status" value="1"/>
</dbReference>
<evidence type="ECO:0000256" key="7">
    <source>
        <dbReference type="RuleBase" id="RU364038"/>
    </source>
</evidence>
<dbReference type="InterPro" id="IPR012336">
    <property type="entry name" value="Thioredoxin-like_fold"/>
</dbReference>
<evidence type="ECO:0000256" key="2">
    <source>
        <dbReference type="ARBA" id="ARBA00009813"/>
    </source>
</evidence>
<protein>
    <recommendedName>
        <fullName evidence="7">Thiol:disulfide interchange protein</fullName>
    </recommendedName>
</protein>
<dbReference type="InterPro" id="IPR033954">
    <property type="entry name" value="DiS-bond_Isoase_DsbC/G"/>
</dbReference>
<dbReference type="STRING" id="28885.EI16_12590"/>
<evidence type="ECO:0000256" key="1">
    <source>
        <dbReference type="ARBA" id="ARBA00004418"/>
    </source>
</evidence>
<comment type="function">
    <text evidence="7">Required for disulfide bond formation in some periplasmic proteins. Acts by transferring its disulfide bond to other proteins and is reduced in the process.</text>
</comment>
<keyword evidence="4 7" id="KW-0574">Periplasm</keyword>
<dbReference type="Gene3D" id="3.40.30.10">
    <property type="entry name" value="Glutaredoxin"/>
    <property type="match status" value="1"/>
</dbReference>
<keyword evidence="11" id="KW-1185">Reference proteome</keyword>
<dbReference type="InterPro" id="IPR018950">
    <property type="entry name" value="DiS-bond_isomerase_DsbC/G_N"/>
</dbReference>
<feature type="domain" description="Thioredoxin-like fold" evidence="9">
    <location>
        <begin position="110"/>
        <end position="231"/>
    </location>
</feature>
<dbReference type="InterPro" id="IPR009094">
    <property type="entry name" value="DiS-bond_isomerase_DsbC/G_N_sf"/>
</dbReference>
<evidence type="ECO:0000256" key="3">
    <source>
        <dbReference type="ARBA" id="ARBA00022729"/>
    </source>
</evidence>
<evidence type="ECO:0000313" key="11">
    <source>
        <dbReference type="Proteomes" id="UP000027341"/>
    </source>
</evidence>
<feature type="chain" id="PRO_5010001498" description="Thiol:disulfide interchange protein" evidence="7">
    <location>
        <begin position="20"/>
        <end position="244"/>
    </location>
</feature>
<evidence type="ECO:0000259" key="8">
    <source>
        <dbReference type="Pfam" id="PF10411"/>
    </source>
</evidence>
<dbReference type="SUPFAM" id="SSF52833">
    <property type="entry name" value="Thioredoxin-like"/>
    <property type="match status" value="1"/>
</dbReference>
<feature type="domain" description="Disulphide bond isomerase DsbC/G N-terminal" evidence="8">
    <location>
        <begin position="21"/>
        <end position="86"/>
    </location>
</feature>
<evidence type="ECO:0000259" key="9">
    <source>
        <dbReference type="Pfam" id="PF13098"/>
    </source>
</evidence>
<dbReference type="InterPro" id="IPR036249">
    <property type="entry name" value="Thioredoxin-like_sf"/>
</dbReference>
<dbReference type="Proteomes" id="UP000027341">
    <property type="component" value="Unassembled WGS sequence"/>
</dbReference>
<evidence type="ECO:0000313" key="10">
    <source>
        <dbReference type="EMBL" id="KDN94727.1"/>
    </source>
</evidence>
<evidence type="ECO:0000256" key="4">
    <source>
        <dbReference type="ARBA" id="ARBA00022764"/>
    </source>
</evidence>
<dbReference type="PANTHER" id="PTHR35272">
    <property type="entry name" value="THIOL:DISULFIDE INTERCHANGE PROTEIN DSBC-RELATED"/>
    <property type="match status" value="1"/>
</dbReference>
<comment type="caution">
    <text evidence="10">The sequence shown here is derived from an EMBL/GenBank/DDBJ whole genome shotgun (WGS) entry which is preliminary data.</text>
</comment>